<feature type="region of interest" description="Disordered" evidence="3">
    <location>
        <begin position="139"/>
        <end position="165"/>
    </location>
</feature>
<dbReference type="Gene3D" id="4.10.240.10">
    <property type="entry name" value="Zn(2)-C6 fungal-type DNA-binding domain"/>
    <property type="match status" value="1"/>
</dbReference>
<keyword evidence="2" id="KW-0539">Nucleus</keyword>
<evidence type="ECO:0000259" key="4">
    <source>
        <dbReference type="PROSITE" id="PS50048"/>
    </source>
</evidence>
<feature type="compositionally biased region" description="Basic and acidic residues" evidence="3">
    <location>
        <begin position="518"/>
        <end position="528"/>
    </location>
</feature>
<dbReference type="Pfam" id="PF04082">
    <property type="entry name" value="Fungal_trans"/>
    <property type="match status" value="1"/>
</dbReference>
<dbReference type="STRING" id="1408157.A0A1J7J0A6"/>
<dbReference type="SMART" id="SM00906">
    <property type="entry name" value="Fungal_trans"/>
    <property type="match status" value="1"/>
</dbReference>
<organism evidence="5 6">
    <name type="scientific">Coniochaeta ligniaria NRRL 30616</name>
    <dbReference type="NCBI Taxonomy" id="1408157"/>
    <lineage>
        <taxon>Eukaryota</taxon>
        <taxon>Fungi</taxon>
        <taxon>Dikarya</taxon>
        <taxon>Ascomycota</taxon>
        <taxon>Pezizomycotina</taxon>
        <taxon>Sordariomycetes</taxon>
        <taxon>Sordariomycetidae</taxon>
        <taxon>Coniochaetales</taxon>
        <taxon>Coniochaetaceae</taxon>
        <taxon>Coniochaeta</taxon>
    </lineage>
</organism>
<gene>
    <name evidence="5" type="ORF">CONLIGDRAFT_153868</name>
</gene>
<feature type="domain" description="Zn(2)-C6 fungal-type" evidence="4">
    <location>
        <begin position="38"/>
        <end position="67"/>
    </location>
</feature>
<dbReference type="InterPro" id="IPR001138">
    <property type="entry name" value="Zn2Cys6_DnaBD"/>
</dbReference>
<keyword evidence="6" id="KW-1185">Reference proteome</keyword>
<dbReference type="InterPro" id="IPR050987">
    <property type="entry name" value="AtrR-like"/>
</dbReference>
<accession>A0A1J7J0A6</accession>
<dbReference type="PANTHER" id="PTHR46910">
    <property type="entry name" value="TRANSCRIPTION FACTOR PDR1"/>
    <property type="match status" value="1"/>
</dbReference>
<dbReference type="GO" id="GO:0008270">
    <property type="term" value="F:zinc ion binding"/>
    <property type="evidence" value="ECO:0007669"/>
    <property type="project" value="InterPro"/>
</dbReference>
<dbReference type="InterPro" id="IPR036864">
    <property type="entry name" value="Zn2-C6_fun-type_DNA-bd_sf"/>
</dbReference>
<dbReference type="InParanoid" id="A0A1J7J0A6"/>
<dbReference type="PROSITE" id="PS50048">
    <property type="entry name" value="ZN2_CY6_FUNGAL_2"/>
    <property type="match status" value="1"/>
</dbReference>
<dbReference type="Proteomes" id="UP000182658">
    <property type="component" value="Unassembled WGS sequence"/>
</dbReference>
<feature type="compositionally biased region" description="Low complexity" evidence="3">
    <location>
        <begin position="87"/>
        <end position="98"/>
    </location>
</feature>
<proteinExistence type="predicted"/>
<feature type="compositionally biased region" description="Polar residues" evidence="3">
    <location>
        <begin position="684"/>
        <end position="712"/>
    </location>
</feature>
<dbReference type="Pfam" id="PF00172">
    <property type="entry name" value="Zn_clus"/>
    <property type="match status" value="1"/>
</dbReference>
<dbReference type="SUPFAM" id="SSF57701">
    <property type="entry name" value="Zn2/Cys6 DNA-binding domain"/>
    <property type="match status" value="1"/>
</dbReference>
<reference evidence="5 6" key="1">
    <citation type="submission" date="2016-10" db="EMBL/GenBank/DDBJ databases">
        <title>Draft genome sequence of Coniochaeta ligniaria NRRL30616, a lignocellulolytic fungus for bioabatement of inhibitors in plant biomass hydrolysates.</title>
        <authorList>
            <consortium name="DOE Joint Genome Institute"/>
            <person name="Jimenez D.J."/>
            <person name="Hector R.E."/>
            <person name="Riley R."/>
            <person name="Sun H."/>
            <person name="Grigoriev I.V."/>
            <person name="Van Elsas J.D."/>
            <person name="Nichols N.N."/>
        </authorList>
    </citation>
    <scope>NUCLEOTIDE SEQUENCE [LARGE SCALE GENOMIC DNA]</scope>
    <source>
        <strain evidence="5 6">NRRL 30616</strain>
    </source>
</reference>
<feature type="compositionally biased region" description="Polar residues" evidence="3">
    <location>
        <begin position="139"/>
        <end position="148"/>
    </location>
</feature>
<evidence type="ECO:0000313" key="5">
    <source>
        <dbReference type="EMBL" id="OIW32835.1"/>
    </source>
</evidence>
<feature type="compositionally biased region" description="Polar residues" evidence="3">
    <location>
        <begin position="104"/>
        <end position="124"/>
    </location>
</feature>
<dbReference type="EMBL" id="KV875094">
    <property type="protein sequence ID" value="OIW32835.1"/>
    <property type="molecule type" value="Genomic_DNA"/>
</dbReference>
<feature type="compositionally biased region" description="Basic and acidic residues" evidence="3">
    <location>
        <begin position="646"/>
        <end position="659"/>
    </location>
</feature>
<evidence type="ECO:0000256" key="3">
    <source>
        <dbReference type="SAM" id="MobiDB-lite"/>
    </source>
</evidence>
<dbReference type="AlphaFoldDB" id="A0A1J7J0A6"/>
<sequence length="779" mass="86889">MKPGNVERVPLWLPEIQTDMDRETVFRPHMVSNRARHACTRCKRQKLKCDNQRPCYLCVRSRMECRDEDRMNPKSQVKSRRGDLSRLSKSTAASAASAPDTAVETASSPSLALSNSRPSGSRTYVERTSTLRVVQQVYSAHSGSPTETRQLDAIPDSPAANGSSTDCLEDAVPISDLIGMDLPPRTITTCLLDTFSESVGWYLSLFHEQTLRVRLQRIIEAGRARPDDTTFLMLVLIILATGARYVTDQQKQSYKVEFHTSTLQNQLIVAIEHKLLVALDEATTTSVTLLNLLASHYLFNRKTRRAFTIMAAAVRVAQAMELHNESAWGEINPIEREVRRRLWWTLYTSDRFIAQVFGRPAIIHDTDIHVSYPDMDDETTTSEYSGSEEMFANGVRKPVSSGSYHRYKAKLYEIATPITRGMYSRDDGAMIGTMEQIKTVHQQLLEWEQNLPAELRLRSFEGTQFQYTKASLSSTLHLQALALQVSYDNVQLLLHRPLLSLKDVDRQGPEFSSATGDKGPRSGVSREKTEDVIAVSRHQCWASALRMSYLVKHQGALEFAKNTPFGAHVGLHCFTAGVTLAIFALSRPFSSQAQEAKQGVGRLIRIPTSSQSWSAVFNQGAEVLKDLLRLIVEKELQALVEPGDQTDERQARLVSRDTSRNNGSHAEAHYTSNTAGDGDAQWRPPQSFTLQTSTSTPGQTYHQKDTMSPATQSLSTTLNGFGDCSISTANNDFDGALLSLQDVLSGNANSSIFDMEYVDWSATGDPPFDGPSPYQFHFR</sequence>
<evidence type="ECO:0000256" key="2">
    <source>
        <dbReference type="ARBA" id="ARBA00023242"/>
    </source>
</evidence>
<name>A0A1J7J0A6_9PEZI</name>
<evidence type="ECO:0000313" key="6">
    <source>
        <dbReference type="Proteomes" id="UP000182658"/>
    </source>
</evidence>
<dbReference type="PANTHER" id="PTHR46910:SF8">
    <property type="entry name" value="ZN(II)2CYS6 TRANSCRIPTION FACTOR (EUROFUNG)"/>
    <property type="match status" value="1"/>
</dbReference>
<dbReference type="GO" id="GO:0003677">
    <property type="term" value="F:DNA binding"/>
    <property type="evidence" value="ECO:0007669"/>
    <property type="project" value="InterPro"/>
</dbReference>
<dbReference type="OrthoDB" id="3266505at2759"/>
<evidence type="ECO:0000256" key="1">
    <source>
        <dbReference type="ARBA" id="ARBA00022723"/>
    </source>
</evidence>
<protein>
    <recommendedName>
        <fullName evidence="4">Zn(2)-C6 fungal-type domain-containing protein</fullName>
    </recommendedName>
</protein>
<dbReference type="InterPro" id="IPR007219">
    <property type="entry name" value="XnlR_reg_dom"/>
</dbReference>
<dbReference type="CDD" id="cd12148">
    <property type="entry name" value="fungal_TF_MHR"/>
    <property type="match status" value="1"/>
</dbReference>
<feature type="region of interest" description="Disordered" evidence="3">
    <location>
        <begin position="508"/>
        <end position="528"/>
    </location>
</feature>
<dbReference type="GO" id="GO:0006351">
    <property type="term" value="P:DNA-templated transcription"/>
    <property type="evidence" value="ECO:0007669"/>
    <property type="project" value="InterPro"/>
</dbReference>
<dbReference type="CDD" id="cd00067">
    <property type="entry name" value="GAL4"/>
    <property type="match status" value="1"/>
</dbReference>
<feature type="region of interest" description="Disordered" evidence="3">
    <location>
        <begin position="67"/>
        <end position="124"/>
    </location>
</feature>
<dbReference type="GO" id="GO:0000981">
    <property type="term" value="F:DNA-binding transcription factor activity, RNA polymerase II-specific"/>
    <property type="evidence" value="ECO:0007669"/>
    <property type="project" value="InterPro"/>
</dbReference>
<dbReference type="SMART" id="SM00066">
    <property type="entry name" value="GAL4"/>
    <property type="match status" value="1"/>
</dbReference>
<feature type="region of interest" description="Disordered" evidence="3">
    <location>
        <begin position="643"/>
        <end position="712"/>
    </location>
</feature>
<dbReference type="PROSITE" id="PS00463">
    <property type="entry name" value="ZN2_CY6_FUNGAL_1"/>
    <property type="match status" value="1"/>
</dbReference>
<keyword evidence="1" id="KW-0479">Metal-binding</keyword>
<feature type="compositionally biased region" description="Polar residues" evidence="3">
    <location>
        <begin position="660"/>
        <end position="675"/>
    </location>
</feature>